<keyword evidence="8 11" id="KW-1133">Transmembrane helix</keyword>
<dbReference type="SMART" id="SM00304">
    <property type="entry name" value="HAMP"/>
    <property type="match status" value="1"/>
</dbReference>
<evidence type="ECO:0000256" key="10">
    <source>
        <dbReference type="ARBA" id="ARBA00023136"/>
    </source>
</evidence>
<keyword evidence="6 11" id="KW-0812">Transmembrane</keyword>
<dbReference type="InterPro" id="IPR036097">
    <property type="entry name" value="HisK_dim/P_sf"/>
</dbReference>
<accession>A0A942DUH4</accession>
<evidence type="ECO:0000256" key="3">
    <source>
        <dbReference type="ARBA" id="ARBA00012438"/>
    </source>
</evidence>
<evidence type="ECO:0000259" key="13">
    <source>
        <dbReference type="PROSITE" id="PS50885"/>
    </source>
</evidence>
<evidence type="ECO:0000256" key="2">
    <source>
        <dbReference type="ARBA" id="ARBA00004370"/>
    </source>
</evidence>
<keyword evidence="10 11" id="KW-0472">Membrane</keyword>
<evidence type="ECO:0000256" key="5">
    <source>
        <dbReference type="ARBA" id="ARBA00022679"/>
    </source>
</evidence>
<dbReference type="EC" id="2.7.13.3" evidence="3"/>
<evidence type="ECO:0000256" key="4">
    <source>
        <dbReference type="ARBA" id="ARBA00022553"/>
    </source>
</evidence>
<keyword evidence="15" id="KW-1185">Reference proteome</keyword>
<dbReference type="GO" id="GO:0000155">
    <property type="term" value="F:phosphorelay sensor kinase activity"/>
    <property type="evidence" value="ECO:0007669"/>
    <property type="project" value="InterPro"/>
</dbReference>
<evidence type="ECO:0000313" key="15">
    <source>
        <dbReference type="Proteomes" id="UP000680348"/>
    </source>
</evidence>
<keyword evidence="7 14" id="KW-0418">Kinase</keyword>
<keyword evidence="9" id="KW-0902">Two-component regulatory system</keyword>
<dbReference type="PROSITE" id="PS50109">
    <property type="entry name" value="HIS_KIN"/>
    <property type="match status" value="1"/>
</dbReference>
<evidence type="ECO:0000256" key="6">
    <source>
        <dbReference type="ARBA" id="ARBA00022692"/>
    </source>
</evidence>
<dbReference type="PANTHER" id="PTHR45436:SF8">
    <property type="entry name" value="HISTIDINE KINASE"/>
    <property type="match status" value="1"/>
</dbReference>
<gene>
    <name evidence="14" type="ORF">KEU06_00600</name>
</gene>
<dbReference type="Pfam" id="PF02518">
    <property type="entry name" value="HATPase_c"/>
    <property type="match status" value="1"/>
</dbReference>
<comment type="subcellular location">
    <subcellularLocation>
        <location evidence="2">Membrane</location>
    </subcellularLocation>
</comment>
<reference evidence="14" key="1">
    <citation type="submission" date="2021-04" db="EMBL/GenBank/DDBJ databases">
        <title>Pseudaminobacter soli sp. nov., isolated from paddy soil contaminated by heavy metals.</title>
        <authorList>
            <person name="Zhang K."/>
        </authorList>
    </citation>
    <scope>NUCLEOTIDE SEQUENCE</scope>
    <source>
        <strain evidence="14">19-2017</strain>
    </source>
</reference>
<dbReference type="InterPro" id="IPR003660">
    <property type="entry name" value="HAMP_dom"/>
</dbReference>
<protein>
    <recommendedName>
        <fullName evidence="3">histidine kinase</fullName>
        <ecNumber evidence="3">2.7.13.3</ecNumber>
    </recommendedName>
</protein>
<dbReference type="InterPro" id="IPR050428">
    <property type="entry name" value="TCS_sensor_his_kinase"/>
</dbReference>
<sequence length="463" mass="50139">MTTASDLFSRTAVRLSIIFALLIGSTVLAGVSIIYWQLSAGIEEGIKERVTENRDALAAIDASDGFGEMTEVINREASSQRPTGTILLLTDGSGKFVAGNVAGIATFDGWRLIGENGLDRVSGLTNPDDSYFTMWSPVSKGMLLVGGSDRDLQVVQSTLLGGLLWELAALVILAVASGTLVARRAQVQIDAISRALAAVANGKLARRVARRHTGDDLDRVAEQINHTLDQLQRVIKRVDQSSTDIAHDLKRPMGRLRQKLDVALRTATDVPAFRTEIIASLEELDIIVETFEALLRIAQIEAGARRERFRLLDLRNLLTEVTEIYRPVVDDAGDVLVVQLQGFNSAIVNGDGELLVQLFVNLIENAIRHCPAGTTIRVALHVGLNGPRVVVADSGPGIPLEEREKVLHRLYRLEKSRSTPGSGLGLSLVAAIAELHGARLTLDDNHPGLLVQVDFPRPPTVAH</sequence>
<dbReference type="SUPFAM" id="SSF47384">
    <property type="entry name" value="Homodimeric domain of signal transducing histidine kinase"/>
    <property type="match status" value="1"/>
</dbReference>
<dbReference type="PANTHER" id="PTHR45436">
    <property type="entry name" value="SENSOR HISTIDINE KINASE YKOH"/>
    <property type="match status" value="1"/>
</dbReference>
<evidence type="ECO:0000256" key="1">
    <source>
        <dbReference type="ARBA" id="ARBA00000085"/>
    </source>
</evidence>
<dbReference type="InterPro" id="IPR036890">
    <property type="entry name" value="HATPase_C_sf"/>
</dbReference>
<keyword evidence="5" id="KW-0808">Transferase</keyword>
<feature type="transmembrane region" description="Helical" evidence="11">
    <location>
        <begin position="12"/>
        <end position="36"/>
    </location>
</feature>
<comment type="caution">
    <text evidence="14">The sequence shown here is derived from an EMBL/GenBank/DDBJ whole genome shotgun (WGS) entry which is preliminary data.</text>
</comment>
<dbReference type="InterPro" id="IPR003594">
    <property type="entry name" value="HATPase_dom"/>
</dbReference>
<dbReference type="SMART" id="SM00387">
    <property type="entry name" value="HATPase_c"/>
    <property type="match status" value="1"/>
</dbReference>
<dbReference type="Proteomes" id="UP000680348">
    <property type="component" value="Unassembled WGS sequence"/>
</dbReference>
<dbReference type="GO" id="GO:0005886">
    <property type="term" value="C:plasma membrane"/>
    <property type="evidence" value="ECO:0007669"/>
    <property type="project" value="TreeGrafter"/>
</dbReference>
<proteinExistence type="predicted"/>
<evidence type="ECO:0000256" key="9">
    <source>
        <dbReference type="ARBA" id="ARBA00023012"/>
    </source>
</evidence>
<evidence type="ECO:0000256" key="7">
    <source>
        <dbReference type="ARBA" id="ARBA00022777"/>
    </source>
</evidence>
<dbReference type="Gene3D" id="6.10.340.10">
    <property type="match status" value="1"/>
</dbReference>
<evidence type="ECO:0000256" key="8">
    <source>
        <dbReference type="ARBA" id="ARBA00022989"/>
    </source>
</evidence>
<dbReference type="SUPFAM" id="SSF55874">
    <property type="entry name" value="ATPase domain of HSP90 chaperone/DNA topoisomerase II/histidine kinase"/>
    <property type="match status" value="1"/>
</dbReference>
<evidence type="ECO:0000313" key="14">
    <source>
        <dbReference type="EMBL" id="MBS3647124.1"/>
    </source>
</evidence>
<dbReference type="AlphaFoldDB" id="A0A942DUH4"/>
<organism evidence="14 15">
    <name type="scientific">Pseudaminobacter soli</name>
    <name type="common">ex Zhang et al. 2022</name>
    <dbReference type="NCBI Taxonomy" id="2831468"/>
    <lineage>
        <taxon>Bacteria</taxon>
        <taxon>Pseudomonadati</taxon>
        <taxon>Pseudomonadota</taxon>
        <taxon>Alphaproteobacteria</taxon>
        <taxon>Hyphomicrobiales</taxon>
        <taxon>Phyllobacteriaceae</taxon>
        <taxon>Pseudaminobacter</taxon>
    </lineage>
</organism>
<evidence type="ECO:0000256" key="11">
    <source>
        <dbReference type="SAM" id="Phobius"/>
    </source>
</evidence>
<dbReference type="EMBL" id="JAGWCR010000001">
    <property type="protein sequence ID" value="MBS3647124.1"/>
    <property type="molecule type" value="Genomic_DNA"/>
</dbReference>
<evidence type="ECO:0000259" key="12">
    <source>
        <dbReference type="PROSITE" id="PS50109"/>
    </source>
</evidence>
<feature type="domain" description="Histidine kinase" evidence="12">
    <location>
        <begin position="244"/>
        <end position="459"/>
    </location>
</feature>
<dbReference type="Gene3D" id="3.30.565.10">
    <property type="entry name" value="Histidine kinase-like ATPase, C-terminal domain"/>
    <property type="match status" value="1"/>
</dbReference>
<name>A0A942DUH4_9HYPH</name>
<feature type="domain" description="HAMP" evidence="13">
    <location>
        <begin position="183"/>
        <end position="236"/>
    </location>
</feature>
<dbReference type="InterPro" id="IPR004358">
    <property type="entry name" value="Sig_transdc_His_kin-like_C"/>
</dbReference>
<comment type="catalytic activity">
    <reaction evidence="1">
        <text>ATP + protein L-histidine = ADP + protein N-phospho-L-histidine.</text>
        <dbReference type="EC" id="2.7.13.3"/>
    </reaction>
</comment>
<keyword evidence="4" id="KW-0597">Phosphoprotein</keyword>
<dbReference type="InterPro" id="IPR005467">
    <property type="entry name" value="His_kinase_dom"/>
</dbReference>
<dbReference type="PROSITE" id="PS50885">
    <property type="entry name" value="HAMP"/>
    <property type="match status" value="1"/>
</dbReference>
<dbReference type="RefSeq" id="WP_188252691.1">
    <property type="nucleotide sequence ID" value="NZ_JABVCF010000001.1"/>
</dbReference>
<dbReference type="PRINTS" id="PR00344">
    <property type="entry name" value="BCTRLSENSOR"/>
</dbReference>